<reference evidence="2 3" key="1">
    <citation type="submission" date="2018-07" db="EMBL/GenBank/DDBJ databases">
        <title>Section-level genome sequencing of Aspergillus section Nigri to investigate inter- and intra-species variation.</title>
        <authorList>
            <consortium name="DOE Joint Genome Institute"/>
            <person name="Vesth T.C."/>
            <person name="Nybo J.L."/>
            <person name="Theobald S."/>
            <person name="Frisvad J.C."/>
            <person name="Larsen T.O."/>
            <person name="Nielsen K.F."/>
            <person name="Hoof J.B."/>
            <person name="Brandl J."/>
            <person name="Salamov A."/>
            <person name="Riley R."/>
            <person name="Gladden J.M."/>
            <person name="Phatale P."/>
            <person name="Nielsen M.T."/>
            <person name="Lyhne E.K."/>
            <person name="Kogle M.E."/>
            <person name="Strasser K."/>
            <person name="McDonnell E."/>
            <person name="Barry K."/>
            <person name="Clum A."/>
            <person name="Chen C."/>
            <person name="Nolan M."/>
            <person name="Sandor L."/>
            <person name="Kuo A."/>
            <person name="Lipzen A."/>
            <person name="Hainaut M."/>
            <person name="Drula E."/>
            <person name="Tsang A."/>
            <person name="Magnuson J.K."/>
            <person name="Henrissat B."/>
            <person name="Wiebenga A."/>
            <person name="Simmons B.A."/>
            <person name="Makela M.R."/>
            <person name="De vries R.P."/>
            <person name="Grigoriev I.V."/>
            <person name="Mortensen U.H."/>
            <person name="Baker S.E."/>
            <person name="Andersen M.R."/>
        </authorList>
    </citation>
    <scope>NUCLEOTIDE SEQUENCE [LARGE SCALE GENOMIC DNA]</scope>
    <source>
        <strain evidence="2 3">ATCC 13157</strain>
    </source>
</reference>
<name>A0A370PEW9_ASPPH</name>
<sequence length="104" mass="11933">MPKTTSSTSTTRSITSLSTIKEADYYSDAGRRQSGTTSTSSNTNQESTQKVKHRNLENIHRYRDGPRWEDPYCLVERETNGKRVARMRDEFRKVEEVLGSGDEK</sequence>
<proteinExistence type="predicted"/>
<keyword evidence="3" id="KW-1185">Reference proteome</keyword>
<accession>A0A370PEW9</accession>
<dbReference type="Proteomes" id="UP000254937">
    <property type="component" value="Unassembled WGS sequence"/>
</dbReference>
<dbReference type="AlphaFoldDB" id="A0A370PEW9"/>
<evidence type="ECO:0000313" key="2">
    <source>
        <dbReference type="EMBL" id="RDK40726.1"/>
    </source>
</evidence>
<feature type="compositionally biased region" description="Low complexity" evidence="1">
    <location>
        <begin position="32"/>
        <end position="48"/>
    </location>
</feature>
<organism evidence="2 3">
    <name type="scientific">Aspergillus phoenicis ATCC 13157</name>
    <dbReference type="NCBI Taxonomy" id="1353007"/>
    <lineage>
        <taxon>Eukaryota</taxon>
        <taxon>Fungi</taxon>
        <taxon>Dikarya</taxon>
        <taxon>Ascomycota</taxon>
        <taxon>Pezizomycotina</taxon>
        <taxon>Eurotiomycetes</taxon>
        <taxon>Eurotiomycetidae</taxon>
        <taxon>Eurotiales</taxon>
        <taxon>Aspergillaceae</taxon>
        <taxon>Aspergillus</taxon>
    </lineage>
</organism>
<protein>
    <submittedName>
        <fullName evidence="2">Uncharacterized protein</fullName>
    </submittedName>
</protein>
<feature type="compositionally biased region" description="Basic and acidic residues" evidence="1">
    <location>
        <begin position="54"/>
        <end position="67"/>
    </location>
</feature>
<gene>
    <name evidence="2" type="ORF">M752DRAFT_267793</name>
</gene>
<feature type="compositionally biased region" description="Low complexity" evidence="1">
    <location>
        <begin position="1"/>
        <end position="19"/>
    </location>
</feature>
<dbReference type="EMBL" id="KZ851857">
    <property type="protein sequence ID" value="RDK40726.1"/>
    <property type="molecule type" value="Genomic_DNA"/>
</dbReference>
<evidence type="ECO:0000313" key="3">
    <source>
        <dbReference type="Proteomes" id="UP000254937"/>
    </source>
</evidence>
<evidence type="ECO:0000256" key="1">
    <source>
        <dbReference type="SAM" id="MobiDB-lite"/>
    </source>
</evidence>
<feature type="region of interest" description="Disordered" evidence="1">
    <location>
        <begin position="1"/>
        <end position="67"/>
    </location>
</feature>